<dbReference type="Proteomes" id="UP000758168">
    <property type="component" value="Unassembled WGS sequence"/>
</dbReference>
<gene>
    <name evidence="2" type="ORF">JOF54_003807</name>
</gene>
<proteinExistence type="predicted"/>
<evidence type="ECO:0008006" key="4">
    <source>
        <dbReference type="Google" id="ProtNLM"/>
    </source>
</evidence>
<protein>
    <recommendedName>
        <fullName evidence="4">DUF5666 domain-containing protein</fullName>
    </recommendedName>
</protein>
<evidence type="ECO:0000313" key="3">
    <source>
        <dbReference type="Proteomes" id="UP000758168"/>
    </source>
</evidence>
<organism evidence="2 3">
    <name type="scientific">Microlunatus capsulatus</name>
    <dbReference type="NCBI Taxonomy" id="99117"/>
    <lineage>
        <taxon>Bacteria</taxon>
        <taxon>Bacillati</taxon>
        <taxon>Actinomycetota</taxon>
        <taxon>Actinomycetes</taxon>
        <taxon>Propionibacteriales</taxon>
        <taxon>Propionibacteriaceae</taxon>
        <taxon>Microlunatus</taxon>
    </lineage>
</organism>
<keyword evidence="1" id="KW-0732">Signal</keyword>
<dbReference type="PROSITE" id="PS51257">
    <property type="entry name" value="PROKAR_LIPOPROTEIN"/>
    <property type="match status" value="1"/>
</dbReference>
<accession>A0ABS4ZCV2</accession>
<dbReference type="RefSeq" id="WP_210058773.1">
    <property type="nucleotide sequence ID" value="NZ_BAAAMH010000007.1"/>
</dbReference>
<feature type="chain" id="PRO_5046194045" description="DUF5666 domain-containing protein" evidence="1">
    <location>
        <begin position="24"/>
        <end position="205"/>
    </location>
</feature>
<name>A0ABS4ZCV2_9ACTN</name>
<reference evidence="2 3" key="1">
    <citation type="submission" date="2021-03" db="EMBL/GenBank/DDBJ databases">
        <title>Sequencing the genomes of 1000 actinobacteria strains.</title>
        <authorList>
            <person name="Klenk H.-P."/>
        </authorList>
    </citation>
    <scope>NUCLEOTIDE SEQUENCE [LARGE SCALE GENOMIC DNA]</scope>
    <source>
        <strain evidence="2 3">DSM 12936</strain>
    </source>
</reference>
<dbReference type="EMBL" id="JAGIOB010000001">
    <property type="protein sequence ID" value="MBP2418885.1"/>
    <property type="molecule type" value="Genomic_DNA"/>
</dbReference>
<sequence>MPVRPRRTTTALAAAATTAACFAAATIPATPALGDDSRPVRPPQTVHVSGLLTLTNANTGEYAATGDLEGTWTIPPTRAQDYYNTPTTIIQKGTESFRGCLVAGTKRCGTLNSDYISWTYLRENGRLISGGCTHAPTGGTRGFVGVRGLIVMADTPVGDEVNTLYQGEVILDAMPEEGRKPVPRVDATSTATGAAASVQTATQSC</sequence>
<evidence type="ECO:0000313" key="2">
    <source>
        <dbReference type="EMBL" id="MBP2418885.1"/>
    </source>
</evidence>
<evidence type="ECO:0000256" key="1">
    <source>
        <dbReference type="SAM" id="SignalP"/>
    </source>
</evidence>
<feature type="signal peptide" evidence="1">
    <location>
        <begin position="1"/>
        <end position="23"/>
    </location>
</feature>
<keyword evidence="3" id="KW-1185">Reference proteome</keyword>
<comment type="caution">
    <text evidence="2">The sequence shown here is derived from an EMBL/GenBank/DDBJ whole genome shotgun (WGS) entry which is preliminary data.</text>
</comment>